<evidence type="ECO:0000313" key="2">
    <source>
        <dbReference type="EMBL" id="PBK63588.1"/>
    </source>
</evidence>
<sequence>MSQGPPHHWNDPPQPRNTAETYGLTTAVPHPLHTNFPSQQGHWYPPDLVPGWRMPMSLSPLEDWRHQHPDQPTSPPPPGQSADSHPTPEGFGNHPQDTGPPMRAATPIPRTPSPLSTEGGDLMPQSELSSFMTPHLHPHPLPEEMTTPLTPTALTTSGPFSLPSTDKSLAPIAPRPGSYEDAMSRLAITSEKMTGPPWTGTWPSLAATPLNDQGYRPRSQQGSSPTGNGSYTAPHLEWSYMASTVTKTPKNSITLRSLYMPLPYERETAQTWMESTYNDFDHFHYDQETFGDYPPEPSWENDGYTFASSPQPFPDSPPHYRIR</sequence>
<feature type="compositionally biased region" description="Polar residues" evidence="1">
    <location>
        <begin position="218"/>
        <end position="230"/>
    </location>
</feature>
<feature type="region of interest" description="Disordered" evidence="1">
    <location>
        <begin position="62"/>
        <end position="178"/>
    </location>
</feature>
<evidence type="ECO:0000256" key="1">
    <source>
        <dbReference type="SAM" id="MobiDB-lite"/>
    </source>
</evidence>
<organism evidence="2 3">
    <name type="scientific">Armillaria solidipes</name>
    <dbReference type="NCBI Taxonomy" id="1076256"/>
    <lineage>
        <taxon>Eukaryota</taxon>
        <taxon>Fungi</taxon>
        <taxon>Dikarya</taxon>
        <taxon>Basidiomycota</taxon>
        <taxon>Agaricomycotina</taxon>
        <taxon>Agaricomycetes</taxon>
        <taxon>Agaricomycetidae</taxon>
        <taxon>Agaricales</taxon>
        <taxon>Marasmiineae</taxon>
        <taxon>Physalacriaceae</taxon>
        <taxon>Armillaria</taxon>
    </lineage>
</organism>
<dbReference type="AlphaFoldDB" id="A0A2H3BC27"/>
<name>A0A2H3BC27_9AGAR</name>
<evidence type="ECO:0000313" key="3">
    <source>
        <dbReference type="Proteomes" id="UP000218334"/>
    </source>
</evidence>
<accession>A0A2H3BC27</accession>
<gene>
    <name evidence="2" type="ORF">ARMSODRAFT_1023790</name>
</gene>
<proteinExistence type="predicted"/>
<feature type="region of interest" description="Disordered" evidence="1">
    <location>
        <begin position="194"/>
        <end position="230"/>
    </location>
</feature>
<reference evidence="3" key="1">
    <citation type="journal article" date="2017" name="Nat. Ecol. Evol.">
        <title>Genome expansion and lineage-specific genetic innovations in the forest pathogenic fungi Armillaria.</title>
        <authorList>
            <person name="Sipos G."/>
            <person name="Prasanna A.N."/>
            <person name="Walter M.C."/>
            <person name="O'Connor E."/>
            <person name="Balint B."/>
            <person name="Krizsan K."/>
            <person name="Kiss B."/>
            <person name="Hess J."/>
            <person name="Varga T."/>
            <person name="Slot J."/>
            <person name="Riley R."/>
            <person name="Boka B."/>
            <person name="Rigling D."/>
            <person name="Barry K."/>
            <person name="Lee J."/>
            <person name="Mihaltcheva S."/>
            <person name="LaButti K."/>
            <person name="Lipzen A."/>
            <person name="Waldron R."/>
            <person name="Moloney N.M."/>
            <person name="Sperisen C."/>
            <person name="Kredics L."/>
            <person name="Vagvoelgyi C."/>
            <person name="Patrignani A."/>
            <person name="Fitzpatrick D."/>
            <person name="Nagy I."/>
            <person name="Doyle S."/>
            <person name="Anderson J.B."/>
            <person name="Grigoriev I.V."/>
            <person name="Gueldener U."/>
            <person name="Muensterkoetter M."/>
            <person name="Nagy L.G."/>
        </authorList>
    </citation>
    <scope>NUCLEOTIDE SEQUENCE [LARGE SCALE GENOMIC DNA]</scope>
    <source>
        <strain evidence="3">28-4</strain>
    </source>
</reference>
<keyword evidence="3" id="KW-1185">Reference proteome</keyword>
<feature type="region of interest" description="Disordered" evidence="1">
    <location>
        <begin position="291"/>
        <end position="323"/>
    </location>
</feature>
<feature type="compositionally biased region" description="Low complexity" evidence="1">
    <location>
        <begin position="143"/>
        <end position="156"/>
    </location>
</feature>
<protein>
    <submittedName>
        <fullName evidence="2">Uncharacterized protein</fullName>
    </submittedName>
</protein>
<feature type="compositionally biased region" description="Polar residues" evidence="1">
    <location>
        <begin position="157"/>
        <end position="167"/>
    </location>
</feature>
<feature type="region of interest" description="Disordered" evidence="1">
    <location>
        <begin position="1"/>
        <end position="40"/>
    </location>
</feature>
<dbReference type="EMBL" id="KZ293457">
    <property type="protein sequence ID" value="PBK63588.1"/>
    <property type="molecule type" value="Genomic_DNA"/>
</dbReference>
<dbReference type="Proteomes" id="UP000218334">
    <property type="component" value="Unassembled WGS sequence"/>
</dbReference>